<organism evidence="1 2">
    <name type="scientific">Streptomyces xantholiticus</name>
    <dbReference type="NCBI Taxonomy" id="68285"/>
    <lineage>
        <taxon>Bacteria</taxon>
        <taxon>Bacillati</taxon>
        <taxon>Actinomycetota</taxon>
        <taxon>Actinomycetes</taxon>
        <taxon>Kitasatosporales</taxon>
        <taxon>Streptomycetaceae</taxon>
        <taxon>Streptomyces</taxon>
    </lineage>
</organism>
<reference evidence="1 2" key="1">
    <citation type="submission" date="2024-06" db="EMBL/GenBank/DDBJ databases">
        <title>The Natural Products Discovery Center: Release of the First 8490 Sequenced Strains for Exploring Actinobacteria Biosynthetic Diversity.</title>
        <authorList>
            <person name="Kalkreuter E."/>
            <person name="Kautsar S.A."/>
            <person name="Yang D."/>
            <person name="Bader C.D."/>
            <person name="Teijaro C.N."/>
            <person name="Fluegel L."/>
            <person name="Davis C.M."/>
            <person name="Simpson J.R."/>
            <person name="Lauterbach L."/>
            <person name="Steele A.D."/>
            <person name="Gui C."/>
            <person name="Meng S."/>
            <person name="Li G."/>
            <person name="Viehrig K."/>
            <person name="Ye F."/>
            <person name="Su P."/>
            <person name="Kiefer A.F."/>
            <person name="Nichols A."/>
            <person name="Cepeda A.J."/>
            <person name="Yan W."/>
            <person name="Fan B."/>
            <person name="Jiang Y."/>
            <person name="Adhikari A."/>
            <person name="Zheng C.-J."/>
            <person name="Schuster L."/>
            <person name="Cowan T.M."/>
            <person name="Smanski M.J."/>
            <person name="Chevrette M.G."/>
            <person name="De Carvalho L.P.S."/>
            <person name="Shen B."/>
        </authorList>
    </citation>
    <scope>NUCLEOTIDE SEQUENCE [LARGE SCALE GENOMIC DNA]</scope>
    <source>
        <strain evidence="1 2">NPDC000837</strain>
    </source>
</reference>
<dbReference type="EMBL" id="JBEPBX010000061">
    <property type="protein sequence ID" value="MER6618459.1"/>
    <property type="molecule type" value="Genomic_DNA"/>
</dbReference>
<gene>
    <name evidence="1" type="ORF">ABT276_35230</name>
</gene>
<sequence>MHFRIHLTWGSTTTGGGANAGWAFTLAAAPSSTSWKLNHRGCIRVLASESGGNMLGGTAAISTSSGGMCQGFRDDNKVSAAFWDQDAGAPLASWAANDTLSVFGTYESAS</sequence>
<dbReference type="Proteomes" id="UP001445472">
    <property type="component" value="Unassembled WGS sequence"/>
</dbReference>
<evidence type="ECO:0000313" key="1">
    <source>
        <dbReference type="EMBL" id="MER6618459.1"/>
    </source>
</evidence>
<protein>
    <submittedName>
        <fullName evidence="1">Uncharacterized protein</fullName>
    </submittedName>
</protein>
<accession>A0ABV1V5Z3</accession>
<keyword evidence="2" id="KW-1185">Reference proteome</keyword>
<proteinExistence type="predicted"/>
<evidence type="ECO:0000313" key="2">
    <source>
        <dbReference type="Proteomes" id="UP001445472"/>
    </source>
</evidence>
<dbReference type="RefSeq" id="WP_351979292.1">
    <property type="nucleotide sequence ID" value="NZ_JBEPBX010000061.1"/>
</dbReference>
<comment type="caution">
    <text evidence="1">The sequence shown here is derived from an EMBL/GenBank/DDBJ whole genome shotgun (WGS) entry which is preliminary data.</text>
</comment>
<name>A0ABV1V5Z3_9ACTN</name>